<protein>
    <submittedName>
        <fullName evidence="2">Uncharacterized protein</fullName>
    </submittedName>
</protein>
<dbReference type="OrthoDB" id="3902588at2759"/>
<gene>
    <name evidence="2" type="ORF">DID88_009838</name>
</gene>
<keyword evidence="3" id="KW-1185">Reference proteome</keyword>
<proteinExistence type="predicted"/>
<dbReference type="EMBL" id="QKRW01000037">
    <property type="protein sequence ID" value="RAL60732.1"/>
    <property type="molecule type" value="Genomic_DNA"/>
</dbReference>
<name>A0A395IK30_9HELO</name>
<feature type="region of interest" description="Disordered" evidence="1">
    <location>
        <begin position="18"/>
        <end position="40"/>
    </location>
</feature>
<sequence>MDSFQQFHPTKNPREVLRTNPFFSGYTGRSAGTQSSWSSMADEQNKNRFIQPLSPDSFVTQSTEITVAPSEDFSASEQLATVVHITSGTIPIQIQDSAMREHIYKMNIRKMKAASNKIILERLKEEWMQVADASVYRELELEKQLWMLTALRAINRVDRTRDASRVISGAPEFGKMLSLYENHVNLEKQFRCLNPTRLFPLWLADAGLWAEGSCTSSLKFLACVGVVNGEEQMEWQLKSVMGRMLWKEMWGSYVEGGKWWWDDAAIVEECERMGTCWAGSLIEAVKEG</sequence>
<dbReference type="Proteomes" id="UP000249056">
    <property type="component" value="Unassembled WGS sequence"/>
</dbReference>
<dbReference type="AlphaFoldDB" id="A0A395IK30"/>
<evidence type="ECO:0000313" key="3">
    <source>
        <dbReference type="Proteomes" id="UP000249056"/>
    </source>
</evidence>
<reference evidence="2 3" key="1">
    <citation type="submission" date="2018-06" db="EMBL/GenBank/DDBJ databases">
        <title>Genome Sequence of the Brown Rot Fungal Pathogen Monilinia fructigena.</title>
        <authorList>
            <person name="Landi L."/>
            <person name="De Miccolis Angelini R.M."/>
            <person name="Pollastro S."/>
            <person name="Abate D."/>
            <person name="Faretra F."/>
            <person name="Romanazzi G."/>
        </authorList>
    </citation>
    <scope>NUCLEOTIDE SEQUENCE [LARGE SCALE GENOMIC DNA]</scope>
    <source>
        <strain evidence="2 3">Mfrg269</strain>
    </source>
</reference>
<organism evidence="2 3">
    <name type="scientific">Monilinia fructigena</name>
    <dbReference type="NCBI Taxonomy" id="38457"/>
    <lineage>
        <taxon>Eukaryota</taxon>
        <taxon>Fungi</taxon>
        <taxon>Dikarya</taxon>
        <taxon>Ascomycota</taxon>
        <taxon>Pezizomycotina</taxon>
        <taxon>Leotiomycetes</taxon>
        <taxon>Helotiales</taxon>
        <taxon>Sclerotiniaceae</taxon>
        <taxon>Monilinia</taxon>
    </lineage>
</organism>
<evidence type="ECO:0000313" key="2">
    <source>
        <dbReference type="EMBL" id="RAL60732.1"/>
    </source>
</evidence>
<comment type="caution">
    <text evidence="2">The sequence shown here is derived from an EMBL/GenBank/DDBJ whole genome shotgun (WGS) entry which is preliminary data.</text>
</comment>
<feature type="compositionally biased region" description="Polar residues" evidence="1">
    <location>
        <begin position="30"/>
        <end position="40"/>
    </location>
</feature>
<accession>A0A395IK30</accession>
<evidence type="ECO:0000256" key="1">
    <source>
        <dbReference type="SAM" id="MobiDB-lite"/>
    </source>
</evidence>